<feature type="compositionally biased region" description="Basic and acidic residues" evidence="1">
    <location>
        <begin position="443"/>
        <end position="452"/>
    </location>
</feature>
<name>A0A2K3CXF8_CHLRE</name>
<dbReference type="PANTHER" id="PTHR43603">
    <property type="entry name" value="COBW DOMAIN-CONTAINING PROTEIN DDB_G0274527"/>
    <property type="match status" value="1"/>
</dbReference>
<dbReference type="Gramene" id="PNW72958">
    <property type="protein sequence ID" value="PNW72958"/>
    <property type="gene ID" value="CHLRE_14g613200v5"/>
</dbReference>
<sequence>MLGYRNGCDYECGGKLCARRAPGPCVRPLLSAVQHQVSPGVARLLPVSSTLSYQHELTFGLGQGRRTASRTIACAAATTPAPASPSPAPQQSSLSHNVSEHDESSNADKDGDEDLLPVTVLSGFLGAGKTTLLSHILSNTEGLRVAVLVNDMAAVNIDEALIAEKVHVAGEQLVALSNGCICCSIREDLVREIRKLAEAEAEADVEELGENDSNGSSSSSRSSSSSSKEGGGKKAHKRRRRFDLLVVESTGISVPLPVAATFEFADEQGASLGQVARLDTLVTVVDSERFVSSVLAAESLAERGLAADEHDDRTVADLLVEQVEFADVLVLNKTDLVTPHQADQLEALLRRLNTSAKILRTSRGRIAASEVLNTRRFDLGTAQQSAGWVALLNEHEAERLAAAEAAAAASTSSSCSSGEEAGATHASTSGHHDHHHHHHHHHHDNDHHGHDHDHHHHGSGSGSTRMTEAEKYGIRSFVYFARRPFHPQRLLDSALSRSWEGVLRTKGFFWLATRHDVMGIWQSAGGAWQSEPGARWACLLQDDDPTAAAASPEQQDTSGWDPVWGDRCQQLVWIGVDPMDETALRAMLDGCLLTDEEMALGPERWAEELEDPLPPWAVEGEEDEGEWEEMEEGEAGEMEDMEEGQQQEEVLASGKPGKGRS</sequence>
<gene>
    <name evidence="3" type="ORF">CHLRE_14g613200v5</name>
</gene>
<feature type="region of interest" description="Disordered" evidence="1">
    <location>
        <begin position="201"/>
        <end position="237"/>
    </location>
</feature>
<dbReference type="KEGG" id="cre:CHLRE_14g613200v5"/>
<feature type="compositionally biased region" description="Low complexity" evidence="1">
    <location>
        <begin position="216"/>
        <end position="228"/>
    </location>
</feature>
<dbReference type="Gene3D" id="3.40.50.300">
    <property type="entry name" value="P-loop containing nucleotide triphosphate hydrolases"/>
    <property type="match status" value="1"/>
</dbReference>
<dbReference type="InParanoid" id="A0A2K3CXF8"/>
<dbReference type="InterPro" id="IPR027417">
    <property type="entry name" value="P-loop_NTPase"/>
</dbReference>
<dbReference type="OMA" id="WSQAGPN"/>
<feature type="compositionally biased region" description="Low complexity" evidence="1">
    <location>
        <begin position="412"/>
        <end position="423"/>
    </location>
</feature>
<feature type="region of interest" description="Disordered" evidence="1">
    <location>
        <begin position="77"/>
        <end position="113"/>
    </location>
</feature>
<dbReference type="OrthoDB" id="272672at2759"/>
<dbReference type="CDD" id="cd03112">
    <property type="entry name" value="CobW-like"/>
    <property type="match status" value="1"/>
</dbReference>
<evidence type="ECO:0000313" key="3">
    <source>
        <dbReference type="EMBL" id="PNW72958.1"/>
    </source>
</evidence>
<evidence type="ECO:0000313" key="4">
    <source>
        <dbReference type="Proteomes" id="UP000006906"/>
    </source>
</evidence>
<dbReference type="Pfam" id="PF07683">
    <property type="entry name" value="CobW_C"/>
    <property type="match status" value="1"/>
</dbReference>
<dbReference type="InterPro" id="IPR051927">
    <property type="entry name" value="Zn_Chap_cDPG_Synth"/>
</dbReference>
<feature type="compositionally biased region" description="Basic and acidic residues" evidence="1">
    <location>
        <begin position="98"/>
        <end position="109"/>
    </location>
</feature>
<evidence type="ECO:0000256" key="1">
    <source>
        <dbReference type="SAM" id="MobiDB-lite"/>
    </source>
</evidence>
<dbReference type="InterPro" id="IPR003495">
    <property type="entry name" value="CobW/HypB/UreG_nucleotide-bd"/>
</dbReference>
<proteinExistence type="predicted"/>
<dbReference type="SUPFAM" id="SSF90002">
    <property type="entry name" value="Hypothetical protein YjiA, C-terminal domain"/>
    <property type="match status" value="1"/>
</dbReference>
<dbReference type="GeneID" id="5724540"/>
<dbReference type="Proteomes" id="UP000006906">
    <property type="component" value="Chromosome 14"/>
</dbReference>
<dbReference type="SMART" id="SM00833">
    <property type="entry name" value="CobW_C"/>
    <property type="match status" value="1"/>
</dbReference>
<dbReference type="SUPFAM" id="SSF52540">
    <property type="entry name" value="P-loop containing nucleoside triphosphate hydrolases"/>
    <property type="match status" value="1"/>
</dbReference>
<keyword evidence="4" id="KW-1185">Reference proteome</keyword>
<dbReference type="Pfam" id="PF02492">
    <property type="entry name" value="cobW"/>
    <property type="match status" value="1"/>
</dbReference>
<organism evidence="3 4">
    <name type="scientific">Chlamydomonas reinhardtii</name>
    <name type="common">Chlamydomonas smithii</name>
    <dbReference type="NCBI Taxonomy" id="3055"/>
    <lineage>
        <taxon>Eukaryota</taxon>
        <taxon>Viridiplantae</taxon>
        <taxon>Chlorophyta</taxon>
        <taxon>core chlorophytes</taxon>
        <taxon>Chlorophyceae</taxon>
        <taxon>CS clade</taxon>
        <taxon>Chlamydomonadales</taxon>
        <taxon>Chlamydomonadaceae</taxon>
        <taxon>Chlamydomonas</taxon>
    </lineage>
</organism>
<feature type="region of interest" description="Disordered" evidence="1">
    <location>
        <begin position="412"/>
        <end position="466"/>
    </location>
</feature>
<dbReference type="InterPro" id="IPR011629">
    <property type="entry name" value="CobW-like_C"/>
</dbReference>
<evidence type="ECO:0000259" key="2">
    <source>
        <dbReference type="SMART" id="SM00833"/>
    </source>
</evidence>
<dbReference type="AlphaFoldDB" id="A0A2K3CXF8"/>
<reference evidence="3 4" key="1">
    <citation type="journal article" date="2007" name="Science">
        <title>The Chlamydomonas genome reveals the evolution of key animal and plant functions.</title>
        <authorList>
            <person name="Merchant S.S."/>
            <person name="Prochnik S.E."/>
            <person name="Vallon O."/>
            <person name="Harris E.H."/>
            <person name="Karpowicz S.J."/>
            <person name="Witman G.B."/>
            <person name="Terry A."/>
            <person name="Salamov A."/>
            <person name="Fritz-Laylin L.K."/>
            <person name="Marechal-Drouard L."/>
            <person name="Marshall W.F."/>
            <person name="Qu L.H."/>
            <person name="Nelson D.R."/>
            <person name="Sanderfoot A.A."/>
            <person name="Spalding M.H."/>
            <person name="Kapitonov V.V."/>
            <person name="Ren Q."/>
            <person name="Ferris P."/>
            <person name="Lindquist E."/>
            <person name="Shapiro H."/>
            <person name="Lucas S.M."/>
            <person name="Grimwood J."/>
            <person name="Schmutz J."/>
            <person name="Cardol P."/>
            <person name="Cerutti H."/>
            <person name="Chanfreau G."/>
            <person name="Chen C.L."/>
            <person name="Cognat V."/>
            <person name="Croft M.T."/>
            <person name="Dent R."/>
            <person name="Dutcher S."/>
            <person name="Fernandez E."/>
            <person name="Fukuzawa H."/>
            <person name="Gonzalez-Ballester D."/>
            <person name="Gonzalez-Halphen D."/>
            <person name="Hallmann A."/>
            <person name="Hanikenne M."/>
            <person name="Hippler M."/>
            <person name="Inwood W."/>
            <person name="Jabbari K."/>
            <person name="Kalanon M."/>
            <person name="Kuras R."/>
            <person name="Lefebvre P.A."/>
            <person name="Lemaire S.D."/>
            <person name="Lobanov A.V."/>
            <person name="Lohr M."/>
            <person name="Manuell A."/>
            <person name="Meier I."/>
            <person name="Mets L."/>
            <person name="Mittag M."/>
            <person name="Mittelmeier T."/>
            <person name="Moroney J.V."/>
            <person name="Moseley J."/>
            <person name="Napoli C."/>
            <person name="Nedelcu A.M."/>
            <person name="Niyogi K."/>
            <person name="Novoselov S.V."/>
            <person name="Paulsen I.T."/>
            <person name="Pazour G."/>
            <person name="Purton S."/>
            <person name="Ral J.P."/>
            <person name="Riano-Pachon D.M."/>
            <person name="Riekhof W."/>
            <person name="Rymarquis L."/>
            <person name="Schroda M."/>
            <person name="Stern D."/>
            <person name="Umen J."/>
            <person name="Willows R."/>
            <person name="Wilson N."/>
            <person name="Zimmer S.L."/>
            <person name="Allmer J."/>
            <person name="Balk J."/>
            <person name="Bisova K."/>
            <person name="Chen C.J."/>
            <person name="Elias M."/>
            <person name="Gendler K."/>
            <person name="Hauser C."/>
            <person name="Lamb M.R."/>
            <person name="Ledford H."/>
            <person name="Long J.C."/>
            <person name="Minagawa J."/>
            <person name="Page M.D."/>
            <person name="Pan J."/>
            <person name="Pootakham W."/>
            <person name="Roje S."/>
            <person name="Rose A."/>
            <person name="Stahlberg E."/>
            <person name="Terauchi A.M."/>
            <person name="Yang P."/>
            <person name="Ball S."/>
            <person name="Bowler C."/>
            <person name="Dieckmann C.L."/>
            <person name="Gladyshev V.N."/>
            <person name="Green P."/>
            <person name="Jorgensen R."/>
            <person name="Mayfield S."/>
            <person name="Mueller-Roeber B."/>
            <person name="Rajamani S."/>
            <person name="Sayre R.T."/>
            <person name="Brokstein P."/>
            <person name="Dubchak I."/>
            <person name="Goodstein D."/>
            <person name="Hornick L."/>
            <person name="Huang Y.W."/>
            <person name="Jhaveri J."/>
            <person name="Luo Y."/>
            <person name="Martinez D."/>
            <person name="Ngau W.C."/>
            <person name="Otillar B."/>
            <person name="Poliakov A."/>
            <person name="Porter A."/>
            <person name="Szajkowski L."/>
            <person name="Werner G."/>
            <person name="Zhou K."/>
            <person name="Grigoriev I.V."/>
            <person name="Rokhsar D.S."/>
            <person name="Grossman A.R."/>
        </authorList>
    </citation>
    <scope>NUCLEOTIDE SEQUENCE [LARGE SCALE GENOMIC DNA]</scope>
    <source>
        <strain evidence="4">CC-503</strain>
    </source>
</reference>
<dbReference type="EMBL" id="CM008975">
    <property type="protein sequence ID" value="PNW72958.1"/>
    <property type="molecule type" value="Genomic_DNA"/>
</dbReference>
<dbReference type="PANTHER" id="PTHR43603:SF1">
    <property type="entry name" value="ZINC-REGULATED GTPASE METALLOPROTEIN ACTIVATOR 1"/>
    <property type="match status" value="1"/>
</dbReference>
<protein>
    <recommendedName>
        <fullName evidence="2">CobW C-terminal domain-containing protein</fullName>
    </recommendedName>
</protein>
<feature type="region of interest" description="Disordered" evidence="1">
    <location>
        <begin position="607"/>
        <end position="661"/>
    </location>
</feature>
<feature type="compositionally biased region" description="Acidic residues" evidence="1">
    <location>
        <begin position="201"/>
        <end position="210"/>
    </location>
</feature>
<dbReference type="ExpressionAtlas" id="A0A2K3CXF8">
    <property type="expression patterns" value="baseline"/>
</dbReference>
<dbReference type="RefSeq" id="XP_042916709.1">
    <property type="nucleotide sequence ID" value="XM_043070036.1"/>
</dbReference>
<feature type="compositionally biased region" description="Acidic residues" evidence="1">
    <location>
        <begin position="619"/>
        <end position="646"/>
    </location>
</feature>
<feature type="compositionally biased region" description="Basic residues" evidence="1">
    <location>
        <begin position="432"/>
        <end position="442"/>
    </location>
</feature>
<feature type="domain" description="CobW C-terminal" evidence="2">
    <location>
        <begin position="474"/>
        <end position="592"/>
    </location>
</feature>
<accession>A0A2K3CXF8</accession>